<dbReference type="Gene3D" id="3.90.79.10">
    <property type="entry name" value="Nucleoside Triphosphate Pyrophosphohydrolase"/>
    <property type="match status" value="1"/>
</dbReference>
<dbReference type="Pfam" id="PF00293">
    <property type="entry name" value="NUDIX"/>
    <property type="match status" value="1"/>
</dbReference>
<comment type="caution">
    <text evidence="5">The sequence shown here is derived from an EMBL/GenBank/DDBJ whole genome shotgun (WGS) entry which is preliminary data.</text>
</comment>
<dbReference type="GO" id="GO:0016787">
    <property type="term" value="F:hydrolase activity"/>
    <property type="evidence" value="ECO:0007669"/>
    <property type="project" value="UniProtKB-KW"/>
</dbReference>
<dbReference type="PROSITE" id="PS51462">
    <property type="entry name" value="NUDIX"/>
    <property type="match status" value="1"/>
</dbReference>
<dbReference type="PROSITE" id="PS00893">
    <property type="entry name" value="NUDIX_BOX"/>
    <property type="match status" value="1"/>
</dbReference>
<dbReference type="RefSeq" id="WP_190863749.1">
    <property type="nucleotide sequence ID" value="NZ_JACXIY010000022.1"/>
</dbReference>
<dbReference type="AlphaFoldDB" id="A0A927H6K1"/>
<dbReference type="SUPFAM" id="SSF55811">
    <property type="entry name" value="Nudix"/>
    <property type="match status" value="1"/>
</dbReference>
<accession>A0A927H6K1</accession>
<evidence type="ECO:0000259" key="4">
    <source>
        <dbReference type="PROSITE" id="PS51462"/>
    </source>
</evidence>
<evidence type="ECO:0000256" key="2">
    <source>
        <dbReference type="ARBA" id="ARBA00022801"/>
    </source>
</evidence>
<dbReference type="InterPro" id="IPR000086">
    <property type="entry name" value="NUDIX_hydrolase_dom"/>
</dbReference>
<evidence type="ECO:0000313" key="6">
    <source>
        <dbReference type="Proteomes" id="UP000632125"/>
    </source>
</evidence>
<evidence type="ECO:0000256" key="1">
    <source>
        <dbReference type="ARBA" id="ARBA00001946"/>
    </source>
</evidence>
<dbReference type="EMBL" id="JACXIY010000022">
    <property type="protein sequence ID" value="MBD2870646.1"/>
    <property type="molecule type" value="Genomic_DNA"/>
</dbReference>
<name>A0A927H6K1_9BACL</name>
<comment type="similarity">
    <text evidence="3">Belongs to the Nudix hydrolase family.</text>
</comment>
<dbReference type="InterPro" id="IPR020476">
    <property type="entry name" value="Nudix_hydrolase"/>
</dbReference>
<dbReference type="PANTHER" id="PTHR43046">
    <property type="entry name" value="GDP-MANNOSE MANNOSYL HYDROLASE"/>
    <property type="match status" value="1"/>
</dbReference>
<dbReference type="PRINTS" id="PR00502">
    <property type="entry name" value="NUDIXFAMILY"/>
</dbReference>
<protein>
    <submittedName>
        <fullName evidence="5">NUDIX hydrolase</fullName>
    </submittedName>
</protein>
<comment type="cofactor">
    <cofactor evidence="1">
        <name>Mg(2+)</name>
        <dbReference type="ChEBI" id="CHEBI:18420"/>
    </cofactor>
</comment>
<dbReference type="Proteomes" id="UP000632125">
    <property type="component" value="Unassembled WGS sequence"/>
</dbReference>
<evidence type="ECO:0000313" key="5">
    <source>
        <dbReference type="EMBL" id="MBD2870646.1"/>
    </source>
</evidence>
<evidence type="ECO:0000256" key="3">
    <source>
        <dbReference type="RuleBase" id="RU003476"/>
    </source>
</evidence>
<organism evidence="5 6">
    <name type="scientific">Paenibacillus arenilitoris</name>
    <dbReference type="NCBI Taxonomy" id="2772299"/>
    <lineage>
        <taxon>Bacteria</taxon>
        <taxon>Bacillati</taxon>
        <taxon>Bacillota</taxon>
        <taxon>Bacilli</taxon>
        <taxon>Bacillales</taxon>
        <taxon>Paenibacillaceae</taxon>
        <taxon>Paenibacillus</taxon>
    </lineage>
</organism>
<dbReference type="InterPro" id="IPR020084">
    <property type="entry name" value="NUDIX_hydrolase_CS"/>
</dbReference>
<keyword evidence="2 3" id="KW-0378">Hydrolase</keyword>
<dbReference type="PANTHER" id="PTHR43046:SF14">
    <property type="entry name" value="MUTT_NUDIX FAMILY PROTEIN"/>
    <property type="match status" value="1"/>
</dbReference>
<sequence>MRENVWQAAAGGIYFEHGRVLLVRIDYGRNKGMWMLPGGFVEAGESIEEAAEREFKEETGLAASAGRLAGVRTGVQASGDGGTLSSVYFVFEMQNVSGTPARDEREISELRFWPLEEVEASDAVVELSNQMITRAASTANGLFRGTPIRTKNAYKSYSYYVPNG</sequence>
<keyword evidence="6" id="KW-1185">Reference proteome</keyword>
<gene>
    <name evidence="5" type="ORF">IDH41_18860</name>
</gene>
<proteinExistence type="inferred from homology"/>
<dbReference type="InterPro" id="IPR015797">
    <property type="entry name" value="NUDIX_hydrolase-like_dom_sf"/>
</dbReference>
<feature type="domain" description="Nudix hydrolase" evidence="4">
    <location>
        <begin position="5"/>
        <end position="137"/>
    </location>
</feature>
<reference evidence="5" key="1">
    <citation type="submission" date="2020-09" db="EMBL/GenBank/DDBJ databases">
        <title>A novel bacterium of genus Paenibacillus, isolated from South China Sea.</title>
        <authorList>
            <person name="Huang H."/>
            <person name="Mo K."/>
            <person name="Hu Y."/>
        </authorList>
    </citation>
    <scope>NUCLEOTIDE SEQUENCE</scope>
    <source>
        <strain evidence="5">IB182493</strain>
    </source>
</reference>